<gene>
    <name evidence="6" type="ORF">H310_03511</name>
</gene>
<dbReference type="EMBL" id="KI913956">
    <property type="protein sequence ID" value="ETW05850.1"/>
    <property type="molecule type" value="Genomic_DNA"/>
</dbReference>
<name>A0A024UI24_9STRA</name>
<keyword evidence="2" id="KW-0378">Hydrolase</keyword>
<feature type="domain" description="AB hydrolase-1" evidence="5">
    <location>
        <begin position="89"/>
        <end position="239"/>
    </location>
</feature>
<dbReference type="RefSeq" id="XP_008865627.1">
    <property type="nucleotide sequence ID" value="XM_008867405.1"/>
</dbReference>
<keyword evidence="4" id="KW-0732">Signal</keyword>
<dbReference type="Pfam" id="PF00561">
    <property type="entry name" value="Abhydrolase_1"/>
    <property type="match status" value="1"/>
</dbReference>
<accession>A0A024UI24</accession>
<dbReference type="PANTHER" id="PTHR43248">
    <property type="entry name" value="2-SUCCINYL-6-HYDROXY-2,4-CYCLOHEXADIENE-1-CARBOXYLATE SYNTHASE"/>
    <property type="match status" value="1"/>
</dbReference>
<dbReference type="OrthoDB" id="425534at2759"/>
<evidence type="ECO:0000313" key="6">
    <source>
        <dbReference type="EMBL" id="ETW05850.1"/>
    </source>
</evidence>
<evidence type="ECO:0000256" key="2">
    <source>
        <dbReference type="ARBA" id="ARBA00022801"/>
    </source>
</evidence>
<dbReference type="PANTHER" id="PTHR43248:SF3">
    <property type="entry name" value="AB HYDROLASE-1 DOMAIN-CONTAINING PROTEIN"/>
    <property type="match status" value="1"/>
</dbReference>
<sequence>MRVLAPLMAIVAALVGPSSAKAVWYRCPIMTVSKGAALTEDNPLVDCADIEVPLCHPGVCTSTQTITVFVKRIPPQKAPAAGSKPQVLWMLQGGPGESSVNMEGLMVEAFVNSGKSVAVYTMDHRGTGRSAPLSCAENNIPYSPNVTLKCLGSIKQKFGSVAPAAFSVTSAASDLAYIIANEQATSEVYVYGLSYGTYLVERVMHLAPAGVKGYILDSIQSEQFYTTKDAPFYSNWDRDVAGTVDTFLSYCDNDKFCASKIGPKSKLYIQGLYARLDKTSVANKCADVIRTLVPDYAKNPSWLVNNFLYTMLKDYNKRTLIPPFLYRLNRCNAADQAVVANMVSILTNSTENLLMTSLDGFPTAKSLNLSSANLSKVSYLTGEGRSNVVYKSIVLSEIWELPSPSVAQMTKWFERALMGAMNPLEQRENILDNCIYLGGKDTLCNDFSVAYDSGFTYARDSNWNKTAAIPTGASVLMFTGSLDPATPPRYAKDEYATMDGANKKLYEFPYAPHVIVGQSPTESGVDCGGVILASFLEAKGDLSLLKDSCVPNVLKMNFTTVLDSKYAVSLFGTDADVYGPGAAGPNPALEAPSTTPFNDTDKPSSTNPQSATSRMMSSTASLAAFAVLAAVV</sequence>
<dbReference type="GeneID" id="20080561"/>
<protein>
    <recommendedName>
        <fullName evidence="5">AB hydrolase-1 domain-containing protein</fullName>
    </recommendedName>
</protein>
<organism evidence="6">
    <name type="scientific">Aphanomyces invadans</name>
    <dbReference type="NCBI Taxonomy" id="157072"/>
    <lineage>
        <taxon>Eukaryota</taxon>
        <taxon>Sar</taxon>
        <taxon>Stramenopiles</taxon>
        <taxon>Oomycota</taxon>
        <taxon>Saprolegniomycetes</taxon>
        <taxon>Saprolegniales</taxon>
        <taxon>Verrucalvaceae</taxon>
        <taxon>Aphanomyces</taxon>
    </lineage>
</organism>
<feature type="region of interest" description="Disordered" evidence="3">
    <location>
        <begin position="582"/>
        <end position="613"/>
    </location>
</feature>
<dbReference type="InterPro" id="IPR029058">
    <property type="entry name" value="AB_hydrolase_fold"/>
</dbReference>
<dbReference type="SUPFAM" id="SSF53474">
    <property type="entry name" value="alpha/beta-Hydrolases"/>
    <property type="match status" value="1"/>
</dbReference>
<dbReference type="InterPro" id="IPR000073">
    <property type="entry name" value="AB_hydrolase_1"/>
</dbReference>
<dbReference type="Gene3D" id="3.40.50.1820">
    <property type="entry name" value="alpha/beta hydrolase"/>
    <property type="match status" value="1"/>
</dbReference>
<dbReference type="InterPro" id="IPR051601">
    <property type="entry name" value="Serine_prot/Carboxylest_S33"/>
</dbReference>
<reference evidence="6" key="1">
    <citation type="submission" date="2013-12" db="EMBL/GenBank/DDBJ databases">
        <title>The Genome Sequence of Aphanomyces invadans NJM9701.</title>
        <authorList>
            <consortium name="The Broad Institute Genomics Platform"/>
            <person name="Russ C."/>
            <person name="Tyler B."/>
            <person name="van West P."/>
            <person name="Dieguez-Uribeondo J."/>
            <person name="Young S.K."/>
            <person name="Zeng Q."/>
            <person name="Gargeya S."/>
            <person name="Fitzgerald M."/>
            <person name="Abouelleil A."/>
            <person name="Alvarado L."/>
            <person name="Chapman S.B."/>
            <person name="Gainer-Dewar J."/>
            <person name="Goldberg J."/>
            <person name="Griggs A."/>
            <person name="Gujja S."/>
            <person name="Hansen M."/>
            <person name="Howarth C."/>
            <person name="Imamovic A."/>
            <person name="Ireland A."/>
            <person name="Larimer J."/>
            <person name="McCowan C."/>
            <person name="Murphy C."/>
            <person name="Pearson M."/>
            <person name="Poon T.W."/>
            <person name="Priest M."/>
            <person name="Roberts A."/>
            <person name="Saif S."/>
            <person name="Shea T."/>
            <person name="Sykes S."/>
            <person name="Wortman J."/>
            <person name="Nusbaum C."/>
            <person name="Birren B."/>
        </authorList>
    </citation>
    <scope>NUCLEOTIDE SEQUENCE [LARGE SCALE GENOMIC DNA]</scope>
    <source>
        <strain evidence="6">NJM9701</strain>
    </source>
</reference>
<comment type="similarity">
    <text evidence="1">Belongs to the peptidase S33 family.</text>
</comment>
<evidence type="ECO:0000256" key="4">
    <source>
        <dbReference type="SAM" id="SignalP"/>
    </source>
</evidence>
<dbReference type="GO" id="GO:0016787">
    <property type="term" value="F:hydrolase activity"/>
    <property type="evidence" value="ECO:0007669"/>
    <property type="project" value="UniProtKB-KW"/>
</dbReference>
<dbReference type="AlphaFoldDB" id="A0A024UI24"/>
<dbReference type="VEuPathDB" id="FungiDB:H310_03511"/>
<evidence type="ECO:0000259" key="5">
    <source>
        <dbReference type="Pfam" id="PF00561"/>
    </source>
</evidence>
<dbReference type="eggNOG" id="ENOG502QTRW">
    <property type="taxonomic scope" value="Eukaryota"/>
</dbReference>
<dbReference type="STRING" id="157072.A0A024UI24"/>
<proteinExistence type="inferred from homology"/>
<evidence type="ECO:0000256" key="1">
    <source>
        <dbReference type="ARBA" id="ARBA00010088"/>
    </source>
</evidence>
<feature type="signal peptide" evidence="4">
    <location>
        <begin position="1"/>
        <end position="20"/>
    </location>
</feature>
<feature type="chain" id="PRO_5001538225" description="AB hydrolase-1 domain-containing protein" evidence="4">
    <location>
        <begin position="21"/>
        <end position="632"/>
    </location>
</feature>
<feature type="compositionally biased region" description="Polar residues" evidence="3">
    <location>
        <begin position="592"/>
        <end position="609"/>
    </location>
</feature>
<evidence type="ECO:0000256" key="3">
    <source>
        <dbReference type="SAM" id="MobiDB-lite"/>
    </source>
</evidence>